<keyword evidence="1" id="KW-0175">Coiled coil</keyword>
<accession>A0A0R3S4S8</accession>
<dbReference type="Proteomes" id="UP000050640">
    <property type="component" value="Unplaced"/>
</dbReference>
<evidence type="ECO:0000313" key="3">
    <source>
        <dbReference type="Proteomes" id="UP000050640"/>
    </source>
</evidence>
<evidence type="ECO:0000256" key="1">
    <source>
        <dbReference type="SAM" id="Coils"/>
    </source>
</evidence>
<evidence type="ECO:0000313" key="4">
    <source>
        <dbReference type="WBParaSite" id="EEL_0000979701-mRNA-1"/>
    </source>
</evidence>
<feature type="compositionally biased region" description="Basic and acidic residues" evidence="2">
    <location>
        <begin position="125"/>
        <end position="143"/>
    </location>
</feature>
<feature type="coiled-coil region" evidence="1">
    <location>
        <begin position="67"/>
        <end position="97"/>
    </location>
</feature>
<proteinExistence type="predicted"/>
<reference evidence="4" key="1">
    <citation type="submission" date="2017-02" db="UniProtKB">
        <authorList>
            <consortium name="WormBaseParasite"/>
        </authorList>
    </citation>
    <scope>IDENTIFICATION</scope>
</reference>
<dbReference type="WBParaSite" id="EEL_0000979701-mRNA-1">
    <property type="protein sequence ID" value="EEL_0000979701-mRNA-1"/>
    <property type="gene ID" value="EEL_0000979701"/>
</dbReference>
<dbReference type="AlphaFoldDB" id="A0A0R3S4S8"/>
<organism evidence="3 4">
    <name type="scientific">Elaeophora elaphi</name>
    <dbReference type="NCBI Taxonomy" id="1147741"/>
    <lineage>
        <taxon>Eukaryota</taxon>
        <taxon>Metazoa</taxon>
        <taxon>Ecdysozoa</taxon>
        <taxon>Nematoda</taxon>
        <taxon>Chromadorea</taxon>
        <taxon>Rhabditida</taxon>
        <taxon>Spirurina</taxon>
        <taxon>Spiruromorpha</taxon>
        <taxon>Filarioidea</taxon>
        <taxon>Onchocercidae</taxon>
        <taxon>Elaeophora</taxon>
    </lineage>
</organism>
<sequence>MLEAGSAEPPKEIVENELSTLSNNITSCLSAISLKVGSDKETINCVEECVIAAEELQTLGGLVKTDIRAVSNSVAVINEQIEQLENLFRNIDRLEEFVKQSYNFRPFSLFCTYTEKGAIKPFGKRANESRKTSKKQEEMETRNGKGLTKIAKKGLPDFIEVEESGDDGPMEISSKMQCEMPLIGKTLNSKGKKIKKKIKRRKYKVIKLNESVYKSETKTSTFKVVPLSVPPLEPSCNFRAQLLQKRTKNQRLTKIEQNGLPHKNKWFAATRPARR</sequence>
<name>A0A0R3S4S8_9BILA</name>
<keyword evidence="3" id="KW-1185">Reference proteome</keyword>
<evidence type="ECO:0000256" key="2">
    <source>
        <dbReference type="SAM" id="MobiDB-lite"/>
    </source>
</evidence>
<feature type="region of interest" description="Disordered" evidence="2">
    <location>
        <begin position="123"/>
        <end position="144"/>
    </location>
</feature>
<protein>
    <submittedName>
        <fullName evidence="4">WASH_WAHD domain-containing protein</fullName>
    </submittedName>
</protein>